<evidence type="ECO:0000313" key="2">
    <source>
        <dbReference type="EMBL" id="KAK8557534.1"/>
    </source>
</evidence>
<reference evidence="2 3" key="1">
    <citation type="journal article" date="2024" name="G3 (Bethesda)">
        <title>Genome assembly of Hibiscus sabdariffa L. provides insights into metabolisms of medicinal natural products.</title>
        <authorList>
            <person name="Kim T."/>
        </authorList>
    </citation>
    <scope>NUCLEOTIDE SEQUENCE [LARGE SCALE GENOMIC DNA]</scope>
    <source>
        <strain evidence="2">TK-2024</strain>
        <tissue evidence="2">Old leaves</tissue>
    </source>
</reference>
<accession>A0ABR2EC52</accession>
<evidence type="ECO:0000256" key="1">
    <source>
        <dbReference type="SAM" id="MobiDB-lite"/>
    </source>
</evidence>
<sequence length="112" mass="12925">MDPFAPQNDPLTLEGGQYDQHVDDQKHGRQEHEDGPFNLEGSDHNYIDDDEDLEETVASRVVLRMIRRVVVAQEDAINTFILENIQAIGSEYFRGSTSVDPIEDEYWMKEIE</sequence>
<evidence type="ECO:0000313" key="3">
    <source>
        <dbReference type="Proteomes" id="UP001472677"/>
    </source>
</evidence>
<gene>
    <name evidence="2" type="ORF">V6N12_009765</name>
</gene>
<feature type="compositionally biased region" description="Basic and acidic residues" evidence="1">
    <location>
        <begin position="20"/>
        <end position="47"/>
    </location>
</feature>
<feature type="region of interest" description="Disordered" evidence="1">
    <location>
        <begin position="1"/>
        <end position="47"/>
    </location>
</feature>
<proteinExistence type="predicted"/>
<organism evidence="2 3">
    <name type="scientific">Hibiscus sabdariffa</name>
    <name type="common">roselle</name>
    <dbReference type="NCBI Taxonomy" id="183260"/>
    <lineage>
        <taxon>Eukaryota</taxon>
        <taxon>Viridiplantae</taxon>
        <taxon>Streptophyta</taxon>
        <taxon>Embryophyta</taxon>
        <taxon>Tracheophyta</taxon>
        <taxon>Spermatophyta</taxon>
        <taxon>Magnoliopsida</taxon>
        <taxon>eudicotyledons</taxon>
        <taxon>Gunneridae</taxon>
        <taxon>Pentapetalae</taxon>
        <taxon>rosids</taxon>
        <taxon>malvids</taxon>
        <taxon>Malvales</taxon>
        <taxon>Malvaceae</taxon>
        <taxon>Malvoideae</taxon>
        <taxon>Hibiscus</taxon>
    </lineage>
</organism>
<name>A0ABR2EC52_9ROSI</name>
<dbReference type="Proteomes" id="UP001472677">
    <property type="component" value="Unassembled WGS sequence"/>
</dbReference>
<comment type="caution">
    <text evidence="2">The sequence shown here is derived from an EMBL/GenBank/DDBJ whole genome shotgun (WGS) entry which is preliminary data.</text>
</comment>
<dbReference type="EMBL" id="JBBPBM010000016">
    <property type="protein sequence ID" value="KAK8557534.1"/>
    <property type="molecule type" value="Genomic_DNA"/>
</dbReference>
<keyword evidence="3" id="KW-1185">Reference proteome</keyword>
<protein>
    <submittedName>
        <fullName evidence="2">Uncharacterized protein</fullName>
    </submittedName>
</protein>